<proteinExistence type="predicted"/>
<feature type="compositionally biased region" description="Low complexity" evidence="1">
    <location>
        <begin position="195"/>
        <end position="208"/>
    </location>
</feature>
<protein>
    <submittedName>
        <fullName evidence="2">Uncharacterized protein</fullName>
    </submittedName>
</protein>
<organism evidence="2 3">
    <name type="scientific">Mizuhopecten yessoensis</name>
    <name type="common">Japanese scallop</name>
    <name type="synonym">Patinopecten yessoensis</name>
    <dbReference type="NCBI Taxonomy" id="6573"/>
    <lineage>
        <taxon>Eukaryota</taxon>
        <taxon>Metazoa</taxon>
        <taxon>Spiralia</taxon>
        <taxon>Lophotrochozoa</taxon>
        <taxon>Mollusca</taxon>
        <taxon>Bivalvia</taxon>
        <taxon>Autobranchia</taxon>
        <taxon>Pteriomorphia</taxon>
        <taxon>Pectinida</taxon>
        <taxon>Pectinoidea</taxon>
        <taxon>Pectinidae</taxon>
        <taxon>Mizuhopecten</taxon>
    </lineage>
</organism>
<dbReference type="EMBL" id="NEDP02082639">
    <property type="protein sequence ID" value="OWF34472.1"/>
    <property type="molecule type" value="Genomic_DNA"/>
</dbReference>
<keyword evidence="3" id="KW-1185">Reference proteome</keyword>
<feature type="compositionally biased region" description="Basic and acidic residues" evidence="1">
    <location>
        <begin position="183"/>
        <end position="193"/>
    </location>
</feature>
<sequence length="262" mass="30549">MCSTRMTWIGKEVFKGEHMYSTRRAGTEKEVNMYFTNIFQLTRNVYVIQLFDGKDGVEAWAKEQLFCSTPVLDHKCSRTNSENKKRKKQLNTPRKLLQKNPWETWRTKETEHMFGKKKIVQKQAKDISQRNLRKYPGKLTTEQRYKVQRDVVGQIIGRPWQDYKRRPGGKPSLPNLSRVLKPRNEQAKQDAQHRPQQPTQPEVQQTSQLQQGGHADQLLPEQSEQDSESIDQHTTHFGAVHHDMSQTEQAAGEREAYSADCK</sequence>
<reference evidence="2 3" key="1">
    <citation type="journal article" date="2017" name="Nat. Ecol. Evol.">
        <title>Scallop genome provides insights into evolution of bilaterian karyotype and development.</title>
        <authorList>
            <person name="Wang S."/>
            <person name="Zhang J."/>
            <person name="Jiao W."/>
            <person name="Li J."/>
            <person name="Xun X."/>
            <person name="Sun Y."/>
            <person name="Guo X."/>
            <person name="Huan P."/>
            <person name="Dong B."/>
            <person name="Zhang L."/>
            <person name="Hu X."/>
            <person name="Sun X."/>
            <person name="Wang J."/>
            <person name="Zhao C."/>
            <person name="Wang Y."/>
            <person name="Wang D."/>
            <person name="Huang X."/>
            <person name="Wang R."/>
            <person name="Lv J."/>
            <person name="Li Y."/>
            <person name="Zhang Z."/>
            <person name="Liu B."/>
            <person name="Lu W."/>
            <person name="Hui Y."/>
            <person name="Liang J."/>
            <person name="Zhou Z."/>
            <person name="Hou R."/>
            <person name="Li X."/>
            <person name="Liu Y."/>
            <person name="Li H."/>
            <person name="Ning X."/>
            <person name="Lin Y."/>
            <person name="Zhao L."/>
            <person name="Xing Q."/>
            <person name="Dou J."/>
            <person name="Li Y."/>
            <person name="Mao J."/>
            <person name="Guo H."/>
            <person name="Dou H."/>
            <person name="Li T."/>
            <person name="Mu C."/>
            <person name="Jiang W."/>
            <person name="Fu Q."/>
            <person name="Fu X."/>
            <person name="Miao Y."/>
            <person name="Liu J."/>
            <person name="Yu Q."/>
            <person name="Li R."/>
            <person name="Liao H."/>
            <person name="Li X."/>
            <person name="Kong Y."/>
            <person name="Jiang Z."/>
            <person name="Chourrout D."/>
            <person name="Li R."/>
            <person name="Bao Z."/>
        </authorList>
    </citation>
    <scope>NUCLEOTIDE SEQUENCE [LARGE SCALE GENOMIC DNA]</scope>
    <source>
        <strain evidence="2 3">PY_sf001</strain>
    </source>
</reference>
<gene>
    <name evidence="2" type="ORF">KP79_PYT03498</name>
</gene>
<comment type="caution">
    <text evidence="2">The sequence shown here is derived from an EMBL/GenBank/DDBJ whole genome shotgun (WGS) entry which is preliminary data.</text>
</comment>
<accession>A0A210PDC6</accession>
<feature type="region of interest" description="Disordered" evidence="1">
    <location>
        <begin position="183"/>
        <end position="262"/>
    </location>
</feature>
<evidence type="ECO:0000313" key="2">
    <source>
        <dbReference type="EMBL" id="OWF34472.1"/>
    </source>
</evidence>
<evidence type="ECO:0000256" key="1">
    <source>
        <dbReference type="SAM" id="MobiDB-lite"/>
    </source>
</evidence>
<name>A0A210PDC6_MIZYE</name>
<dbReference type="Proteomes" id="UP000242188">
    <property type="component" value="Unassembled WGS sequence"/>
</dbReference>
<dbReference type="AlphaFoldDB" id="A0A210PDC6"/>
<evidence type="ECO:0000313" key="3">
    <source>
        <dbReference type="Proteomes" id="UP000242188"/>
    </source>
</evidence>
<feature type="compositionally biased region" description="Basic and acidic residues" evidence="1">
    <location>
        <begin position="230"/>
        <end position="262"/>
    </location>
</feature>